<evidence type="ECO:0000313" key="1">
    <source>
        <dbReference type="EMBL" id="KAH7922764.1"/>
    </source>
</evidence>
<accession>A0ACB8BBB4</accession>
<dbReference type="Proteomes" id="UP000790709">
    <property type="component" value="Unassembled WGS sequence"/>
</dbReference>
<name>A0ACB8BBB4_9AGAM</name>
<sequence length="703" mass="78863">MDRPSFEWWPRIVRFLNSIASRFTNRTAIIWTLFRRFLQIGSVLGGPRQRKPSSGRSCNNGSYYSISESIKFLPPGPLSTSHSADPLNGHIICPSAQPQTYRDILTSPSASPETSQHQSTGTFASVETHDPLFFSAEPSGPATYPSPALSTTAAPLSSNAVPNAESHQPCDPLQRPSTDQPTRVANPTDFPALPPKYAGTSEMSTAQVIRYDRNITIPTPNLNTTIPAMTVRRAEKPAPEGWTVFVHPEGALYYYHKALKVYTDMDLLSLDCSAKDLEESAEYLYEALRKTENCPPLHTVELVLEVAPVGDLLYCGYYFANNQDSCLFWLKDYTCNFILQECRGVTSLSHKYSEVEAQYWKHIELFPHGREIRADVIHELQQLITFAIGDTLTSHVSTSNALYSVDTLKDVLSLLNGIKDTDNNNTIRSPYVMCFIGRIMNKFKHNQFLHFHGEQCARLSRDQSVHGEYYKNRSLLMTILSPILFRAPYVHLRALHNIYVDTLINENDWKRFVERLNNETQDFNLLATVLLNANVGFLAINTVDIGNGRSLSQIASYISMVASFGSMLLGVRLVRKNHGQGPDMVEGAQQLLTHTLDSTFGLETLAITYSLPYALLMWGMLFFVLAFSAECFAHSDVVSRAPVTLAAVAVLGLVGYSIYTIGEQGWHDEEENRRTWIHCIAEHMRCLHARIANSRRVRPGNPV</sequence>
<gene>
    <name evidence="1" type="ORF">BV22DRAFT_1037138</name>
</gene>
<keyword evidence="2" id="KW-1185">Reference proteome</keyword>
<proteinExistence type="predicted"/>
<dbReference type="EMBL" id="MU266473">
    <property type="protein sequence ID" value="KAH7922764.1"/>
    <property type="molecule type" value="Genomic_DNA"/>
</dbReference>
<reference evidence="1" key="1">
    <citation type="journal article" date="2021" name="New Phytol.">
        <title>Evolutionary innovations through gain and loss of genes in the ectomycorrhizal Boletales.</title>
        <authorList>
            <person name="Wu G."/>
            <person name="Miyauchi S."/>
            <person name="Morin E."/>
            <person name="Kuo A."/>
            <person name="Drula E."/>
            <person name="Varga T."/>
            <person name="Kohler A."/>
            <person name="Feng B."/>
            <person name="Cao Y."/>
            <person name="Lipzen A."/>
            <person name="Daum C."/>
            <person name="Hundley H."/>
            <person name="Pangilinan J."/>
            <person name="Johnson J."/>
            <person name="Barry K."/>
            <person name="LaButti K."/>
            <person name="Ng V."/>
            <person name="Ahrendt S."/>
            <person name="Min B."/>
            <person name="Choi I.G."/>
            <person name="Park H."/>
            <person name="Plett J.M."/>
            <person name="Magnuson J."/>
            <person name="Spatafora J.W."/>
            <person name="Nagy L.G."/>
            <person name="Henrissat B."/>
            <person name="Grigoriev I.V."/>
            <person name="Yang Z.L."/>
            <person name="Xu J."/>
            <person name="Martin F.M."/>
        </authorList>
    </citation>
    <scope>NUCLEOTIDE SEQUENCE</scope>
    <source>
        <strain evidence="1">KUC20120723A-06</strain>
    </source>
</reference>
<organism evidence="1 2">
    <name type="scientific">Leucogyrophana mollusca</name>
    <dbReference type="NCBI Taxonomy" id="85980"/>
    <lineage>
        <taxon>Eukaryota</taxon>
        <taxon>Fungi</taxon>
        <taxon>Dikarya</taxon>
        <taxon>Basidiomycota</taxon>
        <taxon>Agaricomycotina</taxon>
        <taxon>Agaricomycetes</taxon>
        <taxon>Agaricomycetidae</taxon>
        <taxon>Boletales</taxon>
        <taxon>Boletales incertae sedis</taxon>
        <taxon>Leucogyrophana</taxon>
    </lineage>
</organism>
<comment type="caution">
    <text evidence="1">The sequence shown here is derived from an EMBL/GenBank/DDBJ whole genome shotgun (WGS) entry which is preliminary data.</text>
</comment>
<evidence type="ECO:0000313" key="2">
    <source>
        <dbReference type="Proteomes" id="UP000790709"/>
    </source>
</evidence>
<protein>
    <submittedName>
        <fullName evidence="1">Uncharacterized protein</fullName>
    </submittedName>
</protein>